<comment type="caution">
    <text evidence="1">The sequence shown here is derived from an EMBL/GenBank/DDBJ whole genome shotgun (WGS) entry which is preliminary data.</text>
</comment>
<dbReference type="Proteomes" id="UP001160148">
    <property type="component" value="Unassembled WGS sequence"/>
</dbReference>
<proteinExistence type="predicted"/>
<protein>
    <submittedName>
        <fullName evidence="1">Uncharacterized protein</fullName>
    </submittedName>
</protein>
<organism evidence="1 2">
    <name type="scientific">Macrosiphum euphorbiae</name>
    <name type="common">potato aphid</name>
    <dbReference type="NCBI Taxonomy" id="13131"/>
    <lineage>
        <taxon>Eukaryota</taxon>
        <taxon>Metazoa</taxon>
        <taxon>Ecdysozoa</taxon>
        <taxon>Arthropoda</taxon>
        <taxon>Hexapoda</taxon>
        <taxon>Insecta</taxon>
        <taxon>Pterygota</taxon>
        <taxon>Neoptera</taxon>
        <taxon>Paraneoptera</taxon>
        <taxon>Hemiptera</taxon>
        <taxon>Sternorrhyncha</taxon>
        <taxon>Aphidomorpha</taxon>
        <taxon>Aphidoidea</taxon>
        <taxon>Aphididae</taxon>
        <taxon>Macrosiphini</taxon>
        <taxon>Macrosiphum</taxon>
    </lineage>
</organism>
<name>A0AAV0WQ57_9HEMI</name>
<dbReference type="AlphaFoldDB" id="A0AAV0WQ57"/>
<evidence type="ECO:0000313" key="2">
    <source>
        <dbReference type="Proteomes" id="UP001160148"/>
    </source>
</evidence>
<sequence>MDVSEELYLLDTNPVIKYLLLTKKKEKQFWVNDIFEEREKFGEFHTLFPKLLAQPIKFFKYMRMSPSTFYYILEKIQPFLEKQSNFRKCITSAEKLTVTLR</sequence>
<accession>A0AAV0WQ57</accession>
<gene>
    <name evidence="1" type="ORF">MEUPH1_LOCUS13532</name>
</gene>
<keyword evidence="2" id="KW-1185">Reference proteome</keyword>
<evidence type="ECO:0000313" key="1">
    <source>
        <dbReference type="EMBL" id="CAI6357963.1"/>
    </source>
</evidence>
<dbReference type="EMBL" id="CARXXK010000002">
    <property type="protein sequence ID" value="CAI6357963.1"/>
    <property type="molecule type" value="Genomic_DNA"/>
</dbReference>
<reference evidence="1 2" key="1">
    <citation type="submission" date="2023-01" db="EMBL/GenBank/DDBJ databases">
        <authorList>
            <person name="Whitehead M."/>
        </authorList>
    </citation>
    <scope>NUCLEOTIDE SEQUENCE [LARGE SCALE GENOMIC DNA]</scope>
</reference>